<dbReference type="PANTHER" id="PTHR33223">
    <property type="entry name" value="CCHC-TYPE DOMAIN-CONTAINING PROTEIN"/>
    <property type="match status" value="1"/>
</dbReference>
<reference evidence="4" key="1">
    <citation type="journal article" date="2019" name="Sci. Rep.">
        <title>Draft genome of Tanacetum cinerariifolium, the natural source of mosquito coil.</title>
        <authorList>
            <person name="Yamashiro T."/>
            <person name="Shiraishi A."/>
            <person name="Satake H."/>
            <person name="Nakayama K."/>
        </authorList>
    </citation>
    <scope>NUCLEOTIDE SEQUENCE</scope>
</reference>
<evidence type="ECO:0000313" key="4">
    <source>
        <dbReference type="EMBL" id="GEU80985.1"/>
    </source>
</evidence>
<feature type="compositionally biased region" description="Basic and acidic residues" evidence="2">
    <location>
        <begin position="605"/>
        <end position="616"/>
    </location>
</feature>
<evidence type="ECO:0000259" key="3">
    <source>
        <dbReference type="PROSITE" id="PS50158"/>
    </source>
</evidence>
<dbReference type="InterPro" id="IPR001878">
    <property type="entry name" value="Znf_CCHC"/>
</dbReference>
<protein>
    <submittedName>
        <fullName evidence="4">Reverse transcriptase domain-containing protein</fullName>
    </submittedName>
</protein>
<keyword evidence="1" id="KW-0479">Metal-binding</keyword>
<dbReference type="PROSITE" id="PS50158">
    <property type="entry name" value="ZF_CCHC"/>
    <property type="match status" value="1"/>
</dbReference>
<feature type="region of interest" description="Disordered" evidence="2">
    <location>
        <begin position="598"/>
        <end position="650"/>
    </location>
</feature>
<evidence type="ECO:0000256" key="1">
    <source>
        <dbReference type="PROSITE-ProRule" id="PRU00047"/>
    </source>
</evidence>
<feature type="compositionally biased region" description="Low complexity" evidence="2">
    <location>
        <begin position="619"/>
        <end position="647"/>
    </location>
</feature>
<dbReference type="InterPro" id="IPR045358">
    <property type="entry name" value="Ty3_capsid"/>
</dbReference>
<comment type="caution">
    <text evidence="4">The sequence shown here is derived from an EMBL/GenBank/DDBJ whole genome shotgun (WGS) entry which is preliminary data.</text>
</comment>
<dbReference type="Pfam" id="PF19259">
    <property type="entry name" value="Ty3_capsid"/>
    <property type="match status" value="1"/>
</dbReference>
<keyword evidence="1" id="KW-0863">Zinc-finger</keyword>
<keyword evidence="4" id="KW-0808">Transferase</keyword>
<keyword evidence="1" id="KW-0862">Zinc</keyword>
<name>A0A6L2N8J8_TANCI</name>
<gene>
    <name evidence="4" type="ORF">Tci_052963</name>
</gene>
<dbReference type="GO" id="GO:0003676">
    <property type="term" value="F:nucleic acid binding"/>
    <property type="evidence" value="ECO:0007669"/>
    <property type="project" value="InterPro"/>
</dbReference>
<sequence length="722" mass="82711">MIMRIVLFKSEELVRSHHINETVLELETLIKNWWDDNCLCITLDGARSNSAIVRSSAIVSTGDSLRMKGCFERLRLRRFKFEKVRLGEDSPTRLEEERVRMKLKFLCYWANPVKDFKWTNVPGVKLSSLSKSDDTISSFQTLSNLHYLFSGFMDYLWSYELNISNFGPADRLRDKAVYFHLIYFFHLSDFPVKEILPPQKQARFLSHSSADLAAPPHIFETGESSHKMLVERHEEQIKTILNHLDELPLEHIKEIEDKIRGLRNGRVIIQQDFDRLETKLEEACTHIVGLQKKQLGHDDEVVLAFMSSSNHPIIVPSDFDIEDVFSSTNSPNYLLEISPSKDVETPVESSIPVSPSSSVGPSSPMPPKRTSTSATPAMTEAAIRQLITEGVAAVLEVQVAAIANADNPNRNHGPRETPVAKRGNYKEFISCQPFYFNGTEGAVDLIRRFERPESLFSRSNCAEENKVTFATGTLTDDTLSWWNAYAQPIGIERANKITWTELKRLVTNKYYPRTEIKKMEKEFYNLIIKGNDLKTYTRRFQELTILCPNMVPNTEKLMEAFIGGLPRSIEGNITASKPQTLEEAINIAQRLMDQIIKHNSTQDTNDQKRKFDDKNTIDNNNYPNDRNNHSNNHNNNYQNNYNNQNRNNDYHQQHNKKQETFGTYTATNGYNGNHPLCERYTLHHIGTCSVKCQNCNSAGHLTKNCINKRPITENNLQPVSVT</sequence>
<organism evidence="4">
    <name type="scientific">Tanacetum cinerariifolium</name>
    <name type="common">Dalmatian daisy</name>
    <name type="synonym">Chrysanthemum cinerariifolium</name>
    <dbReference type="NCBI Taxonomy" id="118510"/>
    <lineage>
        <taxon>Eukaryota</taxon>
        <taxon>Viridiplantae</taxon>
        <taxon>Streptophyta</taxon>
        <taxon>Embryophyta</taxon>
        <taxon>Tracheophyta</taxon>
        <taxon>Spermatophyta</taxon>
        <taxon>Magnoliopsida</taxon>
        <taxon>eudicotyledons</taxon>
        <taxon>Gunneridae</taxon>
        <taxon>Pentapetalae</taxon>
        <taxon>asterids</taxon>
        <taxon>campanulids</taxon>
        <taxon>Asterales</taxon>
        <taxon>Asteraceae</taxon>
        <taxon>Asteroideae</taxon>
        <taxon>Anthemideae</taxon>
        <taxon>Anthemidinae</taxon>
        <taxon>Tanacetum</taxon>
    </lineage>
</organism>
<feature type="region of interest" description="Disordered" evidence="2">
    <location>
        <begin position="345"/>
        <end position="375"/>
    </location>
</feature>
<keyword evidence="4" id="KW-0695">RNA-directed DNA polymerase</keyword>
<dbReference type="PANTHER" id="PTHR33223:SF6">
    <property type="entry name" value="CCHC-TYPE DOMAIN-CONTAINING PROTEIN"/>
    <property type="match status" value="1"/>
</dbReference>
<keyword evidence="4" id="KW-0548">Nucleotidyltransferase</keyword>
<feature type="compositionally biased region" description="Low complexity" evidence="2">
    <location>
        <begin position="346"/>
        <end position="362"/>
    </location>
</feature>
<accession>A0A6L2N8J8</accession>
<dbReference type="AlphaFoldDB" id="A0A6L2N8J8"/>
<dbReference type="GO" id="GO:0008270">
    <property type="term" value="F:zinc ion binding"/>
    <property type="evidence" value="ECO:0007669"/>
    <property type="project" value="UniProtKB-KW"/>
</dbReference>
<dbReference type="GO" id="GO:0003964">
    <property type="term" value="F:RNA-directed DNA polymerase activity"/>
    <property type="evidence" value="ECO:0007669"/>
    <property type="project" value="UniProtKB-KW"/>
</dbReference>
<dbReference type="EMBL" id="BKCJ010008185">
    <property type="protein sequence ID" value="GEU80985.1"/>
    <property type="molecule type" value="Genomic_DNA"/>
</dbReference>
<feature type="domain" description="CCHC-type" evidence="3">
    <location>
        <begin position="691"/>
        <end position="705"/>
    </location>
</feature>
<evidence type="ECO:0000256" key="2">
    <source>
        <dbReference type="SAM" id="MobiDB-lite"/>
    </source>
</evidence>
<proteinExistence type="predicted"/>